<dbReference type="Gene3D" id="1.10.1740.10">
    <property type="match status" value="1"/>
</dbReference>
<dbReference type="PANTHER" id="PTHR43133">
    <property type="entry name" value="RNA POLYMERASE ECF-TYPE SIGMA FACTO"/>
    <property type="match status" value="1"/>
</dbReference>
<sequence>MELESDSEFRNILKGCGKWKKDSQKQLYQLYHGYAMSICLRYVDNRDEAVEVLNDSFLKVFQNIKSFDQKRSFKPWFRRIVVNTALNHIQKYKKHTNHQELDNALNIGGEEEIVTGISYQEMLRVIRGLPQSYRTVFNLYVIEGYKHSDIASLLEISEGTSKSNLFKAKKYLKQAVSKIFNEDYGK</sequence>
<evidence type="ECO:0000256" key="1">
    <source>
        <dbReference type="ARBA" id="ARBA00010641"/>
    </source>
</evidence>
<evidence type="ECO:0000259" key="5">
    <source>
        <dbReference type="Pfam" id="PF04542"/>
    </source>
</evidence>
<keyword evidence="4" id="KW-0804">Transcription</keyword>
<dbReference type="Pfam" id="PF08281">
    <property type="entry name" value="Sigma70_r4_2"/>
    <property type="match status" value="1"/>
</dbReference>
<dbReference type="InterPro" id="IPR036388">
    <property type="entry name" value="WH-like_DNA-bd_sf"/>
</dbReference>
<protein>
    <submittedName>
        <fullName evidence="7">RNA polymerase sigma factor</fullName>
    </submittedName>
</protein>
<dbReference type="NCBIfam" id="TIGR02937">
    <property type="entry name" value="sigma70-ECF"/>
    <property type="match status" value="1"/>
</dbReference>
<dbReference type="InterPro" id="IPR007627">
    <property type="entry name" value="RNA_pol_sigma70_r2"/>
</dbReference>
<evidence type="ECO:0000256" key="4">
    <source>
        <dbReference type="ARBA" id="ARBA00023163"/>
    </source>
</evidence>
<dbReference type="SUPFAM" id="SSF88659">
    <property type="entry name" value="Sigma3 and sigma4 domains of RNA polymerase sigma factors"/>
    <property type="match status" value="1"/>
</dbReference>
<name>A0ABT3RU26_9BACT</name>
<keyword evidence="3" id="KW-0731">Sigma factor</keyword>
<dbReference type="CDD" id="cd06171">
    <property type="entry name" value="Sigma70_r4"/>
    <property type="match status" value="1"/>
</dbReference>
<accession>A0ABT3RU26</accession>
<keyword evidence="2" id="KW-0805">Transcription regulation</keyword>
<dbReference type="InterPro" id="IPR014284">
    <property type="entry name" value="RNA_pol_sigma-70_dom"/>
</dbReference>
<dbReference type="PANTHER" id="PTHR43133:SF46">
    <property type="entry name" value="RNA POLYMERASE SIGMA-70 FACTOR ECF SUBFAMILY"/>
    <property type="match status" value="1"/>
</dbReference>
<evidence type="ECO:0000313" key="8">
    <source>
        <dbReference type="Proteomes" id="UP001209885"/>
    </source>
</evidence>
<organism evidence="7 8">
    <name type="scientific">Mangrovivirga halotolerans</name>
    <dbReference type="NCBI Taxonomy" id="2993936"/>
    <lineage>
        <taxon>Bacteria</taxon>
        <taxon>Pseudomonadati</taxon>
        <taxon>Bacteroidota</taxon>
        <taxon>Cytophagia</taxon>
        <taxon>Cytophagales</taxon>
        <taxon>Mangrovivirgaceae</taxon>
        <taxon>Mangrovivirga</taxon>
    </lineage>
</organism>
<dbReference type="SUPFAM" id="SSF88946">
    <property type="entry name" value="Sigma2 domain of RNA polymerase sigma factors"/>
    <property type="match status" value="1"/>
</dbReference>
<keyword evidence="8" id="KW-1185">Reference proteome</keyword>
<dbReference type="Pfam" id="PF04542">
    <property type="entry name" value="Sigma70_r2"/>
    <property type="match status" value="1"/>
</dbReference>
<dbReference type="InterPro" id="IPR013324">
    <property type="entry name" value="RNA_pol_sigma_r3/r4-like"/>
</dbReference>
<dbReference type="InterPro" id="IPR039425">
    <property type="entry name" value="RNA_pol_sigma-70-like"/>
</dbReference>
<evidence type="ECO:0000259" key="6">
    <source>
        <dbReference type="Pfam" id="PF08281"/>
    </source>
</evidence>
<dbReference type="InterPro" id="IPR013249">
    <property type="entry name" value="RNA_pol_sigma70_r4_t2"/>
</dbReference>
<feature type="domain" description="RNA polymerase sigma factor 70 region 4 type 2" evidence="6">
    <location>
        <begin position="120"/>
        <end position="172"/>
    </location>
</feature>
<evidence type="ECO:0000256" key="2">
    <source>
        <dbReference type="ARBA" id="ARBA00023015"/>
    </source>
</evidence>
<dbReference type="InterPro" id="IPR013325">
    <property type="entry name" value="RNA_pol_sigma_r2"/>
</dbReference>
<comment type="similarity">
    <text evidence="1">Belongs to the sigma-70 factor family. ECF subfamily.</text>
</comment>
<comment type="caution">
    <text evidence="7">The sequence shown here is derived from an EMBL/GenBank/DDBJ whole genome shotgun (WGS) entry which is preliminary data.</text>
</comment>
<dbReference type="RefSeq" id="WP_266057842.1">
    <property type="nucleotide sequence ID" value="NZ_JAPFQN010000009.1"/>
</dbReference>
<evidence type="ECO:0000256" key="3">
    <source>
        <dbReference type="ARBA" id="ARBA00023082"/>
    </source>
</evidence>
<dbReference type="Gene3D" id="1.10.10.10">
    <property type="entry name" value="Winged helix-like DNA-binding domain superfamily/Winged helix DNA-binding domain"/>
    <property type="match status" value="1"/>
</dbReference>
<proteinExistence type="inferred from homology"/>
<gene>
    <name evidence="7" type="ORF">OO013_15515</name>
</gene>
<feature type="domain" description="RNA polymerase sigma-70 region 2" evidence="5">
    <location>
        <begin position="27"/>
        <end position="93"/>
    </location>
</feature>
<dbReference type="EMBL" id="JAPFQN010000009">
    <property type="protein sequence ID" value="MCX2745286.1"/>
    <property type="molecule type" value="Genomic_DNA"/>
</dbReference>
<dbReference type="Proteomes" id="UP001209885">
    <property type="component" value="Unassembled WGS sequence"/>
</dbReference>
<evidence type="ECO:0000313" key="7">
    <source>
        <dbReference type="EMBL" id="MCX2745286.1"/>
    </source>
</evidence>
<reference evidence="7 8" key="1">
    <citation type="submission" date="2022-11" db="EMBL/GenBank/DDBJ databases">
        <title>The characterization of three novel Bacteroidetes species and genomic analysis of their roles in tidal elemental geochemical cycles.</title>
        <authorList>
            <person name="Ma K."/>
        </authorList>
    </citation>
    <scope>NUCLEOTIDE SEQUENCE [LARGE SCALE GENOMIC DNA]</scope>
    <source>
        <strain evidence="7 8">M17</strain>
    </source>
</reference>